<accession>A0A9X2B990</accession>
<name>A0A9X2B990_9BACL</name>
<protein>
    <submittedName>
        <fullName evidence="1">Uncharacterized protein</fullName>
    </submittedName>
</protein>
<evidence type="ECO:0000313" key="1">
    <source>
        <dbReference type="EMBL" id="MCJ8015333.1"/>
    </source>
</evidence>
<proteinExistence type="predicted"/>
<keyword evidence="2" id="KW-1185">Reference proteome</keyword>
<comment type="caution">
    <text evidence="1">The sequence shown here is derived from an EMBL/GenBank/DDBJ whole genome shotgun (WGS) entry which is preliminary data.</text>
</comment>
<reference evidence="1" key="1">
    <citation type="submission" date="2022-04" db="EMBL/GenBank/DDBJ databases">
        <title>Paenibacillus mangrovi sp. nov., a novel endophytic bacterium isolated from bark of Kandelia candel.</title>
        <authorList>
            <person name="Tuo L."/>
        </authorList>
    </citation>
    <scope>NUCLEOTIDE SEQUENCE</scope>
    <source>
        <strain evidence="1">KQZ6P-2</strain>
    </source>
</reference>
<dbReference type="Proteomes" id="UP001139347">
    <property type="component" value="Unassembled WGS sequence"/>
</dbReference>
<sequence>MNTFINHVVDAITSNLKDVRGIVLSGSQQSDEIVDIWSDTDLLIVMDEGFLIDEQVIIGAINSIGFVVGSETYRSVEHSISFRTCISLENSIHLLDVKFCSYDEWILIESQKGQSYTIIFGDLKLRDKLPSLVKNYSFDSYESNNTWFKYFMAIKKFARNDNLIGLHLLLDLVRDFLVVELIERDIRYGTNIHRYGYGEQLPPNIEMSKLDITNQRAVFDYIDKLAYEYDKKLISNVKGYVSRYTHVANYLVNTKQRIAQSEGLN</sequence>
<dbReference type="AlphaFoldDB" id="A0A9X2B990"/>
<gene>
    <name evidence="1" type="ORF">MUG84_27115</name>
</gene>
<evidence type="ECO:0000313" key="2">
    <source>
        <dbReference type="Proteomes" id="UP001139347"/>
    </source>
</evidence>
<dbReference type="RefSeq" id="WP_244731282.1">
    <property type="nucleotide sequence ID" value="NZ_JALIRP010000030.1"/>
</dbReference>
<dbReference type="EMBL" id="JALIRP010000030">
    <property type="protein sequence ID" value="MCJ8015333.1"/>
    <property type="molecule type" value="Genomic_DNA"/>
</dbReference>
<organism evidence="1 2">
    <name type="scientific">Paenibacillus mangrovi</name>
    <dbReference type="NCBI Taxonomy" id="2931978"/>
    <lineage>
        <taxon>Bacteria</taxon>
        <taxon>Bacillati</taxon>
        <taxon>Bacillota</taxon>
        <taxon>Bacilli</taxon>
        <taxon>Bacillales</taxon>
        <taxon>Paenibacillaceae</taxon>
        <taxon>Paenibacillus</taxon>
    </lineage>
</organism>